<evidence type="ECO:0000256" key="3">
    <source>
        <dbReference type="ARBA" id="ARBA00022448"/>
    </source>
</evidence>
<dbReference type="OrthoDB" id="9810952at2"/>
<keyword evidence="7 13" id="KW-0812">Transmembrane</keyword>
<evidence type="ECO:0000256" key="13">
    <source>
        <dbReference type="SAM" id="Phobius"/>
    </source>
</evidence>
<feature type="transmembrane region" description="Helical" evidence="13">
    <location>
        <begin position="416"/>
        <end position="439"/>
    </location>
</feature>
<feature type="binding site" evidence="12">
    <location>
        <position position="242"/>
    </location>
    <ligand>
        <name>K(+)</name>
        <dbReference type="ChEBI" id="CHEBI:29103"/>
    </ligand>
</feature>
<keyword evidence="8 12" id="KW-0630">Potassium</keyword>
<evidence type="ECO:0000313" key="14">
    <source>
        <dbReference type="EMBL" id="PKD43606.1"/>
    </source>
</evidence>
<feature type="transmembrane region" description="Helical" evidence="13">
    <location>
        <begin position="345"/>
        <end position="367"/>
    </location>
</feature>
<comment type="caution">
    <text evidence="14">The sequence shown here is derived from an EMBL/GenBank/DDBJ whole genome shotgun (WGS) entry which is preliminary data.</text>
</comment>
<gene>
    <name evidence="14" type="ORF">CWD77_08545</name>
</gene>
<keyword evidence="12" id="KW-0479">Metal-binding</keyword>
<evidence type="ECO:0000256" key="7">
    <source>
        <dbReference type="ARBA" id="ARBA00022692"/>
    </source>
</evidence>
<keyword evidence="15" id="KW-1185">Reference proteome</keyword>
<dbReference type="InterPro" id="IPR004772">
    <property type="entry name" value="TrkH"/>
</dbReference>
<feature type="transmembrane region" description="Helical" evidence="13">
    <location>
        <begin position="49"/>
        <end position="70"/>
    </location>
</feature>
<dbReference type="PANTHER" id="PTHR32024">
    <property type="entry name" value="TRK SYSTEM POTASSIUM UPTAKE PROTEIN TRKG-RELATED"/>
    <property type="match status" value="1"/>
</dbReference>
<evidence type="ECO:0000256" key="1">
    <source>
        <dbReference type="ARBA" id="ARBA00004429"/>
    </source>
</evidence>
<feature type="transmembrane region" description="Helical" evidence="13">
    <location>
        <begin position="296"/>
        <end position="315"/>
    </location>
</feature>
<accession>A0A2N0VHD5</accession>
<feature type="transmembrane region" description="Helical" evidence="13">
    <location>
        <begin position="157"/>
        <end position="182"/>
    </location>
</feature>
<dbReference type="GO" id="GO:0046872">
    <property type="term" value="F:metal ion binding"/>
    <property type="evidence" value="ECO:0007669"/>
    <property type="project" value="UniProtKB-KW"/>
</dbReference>
<evidence type="ECO:0000256" key="4">
    <source>
        <dbReference type="ARBA" id="ARBA00022475"/>
    </source>
</evidence>
<evidence type="ECO:0000256" key="10">
    <source>
        <dbReference type="ARBA" id="ARBA00023065"/>
    </source>
</evidence>
<evidence type="ECO:0000256" key="2">
    <source>
        <dbReference type="ARBA" id="ARBA00009137"/>
    </source>
</evidence>
<feature type="transmembrane region" description="Helical" evidence="13">
    <location>
        <begin position="203"/>
        <end position="222"/>
    </location>
</feature>
<dbReference type="Pfam" id="PF02386">
    <property type="entry name" value="TrkH"/>
    <property type="match status" value="1"/>
</dbReference>
<sequence length="504" mass="55647">MIDLLEQGTNRPRIDFKIVIGILGGLTFFLGLSLLAPLGVALIYNESSWQAFLFTAVPAMILGASLFYIFKPQYELRMREAFLIVSLTWLLGSLIGAFPFTLSGTLHSYTDAVFETMSGLSTTGATILGGVTSDGIQNPAIEDIDKSLLFWRSLSHWLGGMGIIVLTLALLPLLGIGGMQLYKAEYSGSTSDKLTPRIQETAFLLWSVYVGMTGVQFLLLWVHPSMDWFEAINHAFSTLATGGFSTKNGSVAGFDSVYIDVVITVFMFLAGINFAMHFRLLSGDTKSFFENREIRFFSLLTVLFTVLVSGGLWLIDNYEFGDALRYGSFQVVSIITTTGFGTDDYALWMPFASFLLFLLFFSGGTAGSTGGGIKMIRILIILKNVVREFRQIIHPQAVLPVRLGNRIIESSILKNILGFFVVYFIIFGIGALIMSLMGYDFMSSMGASIASLGNIGPAWGEFGPTDEYAGVPYIGKWVLLMLMMIGRLELFTVLVIFTPWFWKN</sequence>
<feature type="binding site" evidence="12">
    <location>
        <position position="122"/>
    </location>
    <ligand>
        <name>K(+)</name>
        <dbReference type="ChEBI" id="CHEBI:29103"/>
    </ligand>
</feature>
<keyword evidence="5" id="KW-0997">Cell inner membrane</keyword>
<proteinExistence type="inferred from homology"/>
<organism evidence="14 15">
    <name type="scientific">Rhodohalobacter barkolensis</name>
    <dbReference type="NCBI Taxonomy" id="2053187"/>
    <lineage>
        <taxon>Bacteria</taxon>
        <taxon>Pseudomonadati</taxon>
        <taxon>Balneolota</taxon>
        <taxon>Balneolia</taxon>
        <taxon>Balneolales</taxon>
        <taxon>Balneolaceae</taxon>
        <taxon>Rhodohalobacter</taxon>
    </lineage>
</organism>
<feature type="transmembrane region" description="Helical" evidence="13">
    <location>
        <begin position="20"/>
        <end position="43"/>
    </location>
</feature>
<keyword evidence="10" id="KW-0406">Ion transport</keyword>
<evidence type="ECO:0000256" key="12">
    <source>
        <dbReference type="PIRSR" id="PIRSR006247-1"/>
    </source>
</evidence>
<feature type="transmembrane region" description="Helical" evidence="13">
    <location>
        <begin position="257"/>
        <end position="276"/>
    </location>
</feature>
<protein>
    <submittedName>
        <fullName evidence="14">Potassium transporter</fullName>
    </submittedName>
</protein>
<dbReference type="RefSeq" id="WP_101073148.1">
    <property type="nucleotide sequence ID" value="NZ_PISP01000002.1"/>
</dbReference>
<dbReference type="Proteomes" id="UP000233398">
    <property type="component" value="Unassembled WGS sequence"/>
</dbReference>
<dbReference type="InterPro" id="IPR003445">
    <property type="entry name" value="Cat_transpt"/>
</dbReference>
<evidence type="ECO:0000313" key="15">
    <source>
        <dbReference type="Proteomes" id="UP000233398"/>
    </source>
</evidence>
<evidence type="ECO:0000256" key="8">
    <source>
        <dbReference type="ARBA" id="ARBA00022958"/>
    </source>
</evidence>
<dbReference type="AlphaFoldDB" id="A0A2N0VHD5"/>
<feature type="binding site" evidence="12">
    <location>
        <position position="123"/>
    </location>
    <ligand>
        <name>K(+)</name>
        <dbReference type="ChEBI" id="CHEBI:29103"/>
    </ligand>
</feature>
<dbReference type="PANTHER" id="PTHR32024:SF2">
    <property type="entry name" value="TRK SYSTEM POTASSIUM UPTAKE PROTEIN TRKG-RELATED"/>
    <property type="match status" value="1"/>
</dbReference>
<keyword evidence="6" id="KW-0633">Potassium transport</keyword>
<feature type="binding site" evidence="12">
    <location>
        <position position="337"/>
    </location>
    <ligand>
        <name>K(+)</name>
        <dbReference type="ChEBI" id="CHEBI:29103"/>
    </ligand>
</feature>
<feature type="binding site" evidence="12">
    <location>
        <position position="454"/>
    </location>
    <ligand>
        <name>K(+)</name>
        <dbReference type="ChEBI" id="CHEBI:29103"/>
    </ligand>
</feature>
<reference evidence="14 15" key="1">
    <citation type="submission" date="2017-11" db="EMBL/GenBank/DDBJ databases">
        <title>Rhodohalobacter 15182 sp. nov., isolated from a salt lake.</title>
        <authorList>
            <person name="Han S."/>
        </authorList>
    </citation>
    <scope>NUCLEOTIDE SEQUENCE [LARGE SCALE GENOMIC DNA]</scope>
    <source>
        <strain evidence="14 15">15182</strain>
    </source>
</reference>
<evidence type="ECO:0000256" key="11">
    <source>
        <dbReference type="ARBA" id="ARBA00023136"/>
    </source>
</evidence>
<dbReference type="EMBL" id="PISP01000002">
    <property type="protein sequence ID" value="PKD43606.1"/>
    <property type="molecule type" value="Genomic_DNA"/>
</dbReference>
<evidence type="ECO:0000256" key="9">
    <source>
        <dbReference type="ARBA" id="ARBA00022989"/>
    </source>
</evidence>
<dbReference type="GO" id="GO:0015379">
    <property type="term" value="F:potassium:chloride symporter activity"/>
    <property type="evidence" value="ECO:0007669"/>
    <property type="project" value="InterPro"/>
</dbReference>
<feature type="transmembrane region" description="Helical" evidence="13">
    <location>
        <begin position="82"/>
        <end position="102"/>
    </location>
</feature>
<evidence type="ECO:0000256" key="6">
    <source>
        <dbReference type="ARBA" id="ARBA00022538"/>
    </source>
</evidence>
<name>A0A2N0VHD5_9BACT</name>
<keyword evidence="9 13" id="KW-1133">Transmembrane helix</keyword>
<feature type="binding site" evidence="12">
    <location>
        <position position="338"/>
    </location>
    <ligand>
        <name>K(+)</name>
        <dbReference type="ChEBI" id="CHEBI:29103"/>
    </ligand>
</feature>
<keyword evidence="3" id="KW-0813">Transport</keyword>
<evidence type="ECO:0000256" key="5">
    <source>
        <dbReference type="ARBA" id="ARBA00022519"/>
    </source>
</evidence>
<comment type="subcellular location">
    <subcellularLocation>
        <location evidence="1">Cell inner membrane</location>
        <topology evidence="1">Multi-pass membrane protein</topology>
    </subcellularLocation>
</comment>
<keyword evidence="4" id="KW-1003">Cell membrane</keyword>
<keyword evidence="11 13" id="KW-0472">Membrane</keyword>
<dbReference type="GO" id="GO:0005886">
    <property type="term" value="C:plasma membrane"/>
    <property type="evidence" value="ECO:0007669"/>
    <property type="project" value="UniProtKB-SubCell"/>
</dbReference>
<dbReference type="PIRSF" id="PIRSF006247">
    <property type="entry name" value="TrkH"/>
    <property type="match status" value="1"/>
</dbReference>
<comment type="similarity">
    <text evidence="2">Belongs to the TrkH potassium transport family.</text>
</comment>
<feature type="transmembrane region" description="Helical" evidence="13">
    <location>
        <begin position="477"/>
        <end position="502"/>
    </location>
</feature>